<evidence type="ECO:0000313" key="2">
    <source>
        <dbReference type="Proteomes" id="UP001152523"/>
    </source>
</evidence>
<keyword evidence="2" id="KW-1185">Reference proteome</keyword>
<evidence type="ECO:0008006" key="3">
    <source>
        <dbReference type="Google" id="ProtNLM"/>
    </source>
</evidence>
<dbReference type="PANTHER" id="PTHR12917">
    <property type="entry name" value="ASPARTYL PROTEASE DDI-RELATED"/>
    <property type="match status" value="1"/>
</dbReference>
<dbReference type="SUPFAM" id="SSF50630">
    <property type="entry name" value="Acid proteases"/>
    <property type="match status" value="1"/>
</dbReference>
<reference evidence="1" key="1">
    <citation type="submission" date="2022-07" db="EMBL/GenBank/DDBJ databases">
        <authorList>
            <person name="Macas J."/>
            <person name="Novak P."/>
            <person name="Neumann P."/>
        </authorList>
    </citation>
    <scope>NUCLEOTIDE SEQUENCE</scope>
</reference>
<dbReference type="CDD" id="cd00303">
    <property type="entry name" value="retropepsin_like"/>
    <property type="match status" value="1"/>
</dbReference>
<gene>
    <name evidence="1" type="ORF">CEPIT_LOCUS34996</name>
</gene>
<accession>A0AAV0FKY6</accession>
<protein>
    <recommendedName>
        <fullName evidence="3">Gag-asp_proteas domain-containing protein</fullName>
    </recommendedName>
</protein>
<dbReference type="Proteomes" id="UP001152523">
    <property type="component" value="Unassembled WGS sequence"/>
</dbReference>
<dbReference type="Gene3D" id="2.40.70.10">
    <property type="entry name" value="Acid Proteases"/>
    <property type="match status" value="1"/>
</dbReference>
<dbReference type="EMBL" id="CAMAPF010000992">
    <property type="protein sequence ID" value="CAH9136068.1"/>
    <property type="molecule type" value="Genomic_DNA"/>
</dbReference>
<sequence>MKDCPKLGSLFAIVERQEAEAREEETSKIGSLQILNALKAKPMPKTTSKGLMYVEAYINGKPTRALVDTGATHNFVNEEEAKRVGLQWTKGEGWLKAVNAKAQPLNGLSRGVDLRLGTWKGQVDFSVAPMDDFKVVLGMDFLRQVTAIPMPSFSTVYILEKGSPCMVPTLETPNERPNGGAKTLSAMQVAKGVKKGEPTFLAVLKVDDKMEGHVVRY</sequence>
<dbReference type="Pfam" id="PF13975">
    <property type="entry name" value="gag-asp_proteas"/>
    <property type="match status" value="1"/>
</dbReference>
<dbReference type="AlphaFoldDB" id="A0AAV0FKY6"/>
<proteinExistence type="predicted"/>
<organism evidence="1 2">
    <name type="scientific">Cuscuta epithymum</name>
    <dbReference type="NCBI Taxonomy" id="186058"/>
    <lineage>
        <taxon>Eukaryota</taxon>
        <taxon>Viridiplantae</taxon>
        <taxon>Streptophyta</taxon>
        <taxon>Embryophyta</taxon>
        <taxon>Tracheophyta</taxon>
        <taxon>Spermatophyta</taxon>
        <taxon>Magnoliopsida</taxon>
        <taxon>eudicotyledons</taxon>
        <taxon>Gunneridae</taxon>
        <taxon>Pentapetalae</taxon>
        <taxon>asterids</taxon>
        <taxon>lamiids</taxon>
        <taxon>Solanales</taxon>
        <taxon>Convolvulaceae</taxon>
        <taxon>Cuscuteae</taxon>
        <taxon>Cuscuta</taxon>
        <taxon>Cuscuta subgen. Cuscuta</taxon>
    </lineage>
</organism>
<evidence type="ECO:0000313" key="1">
    <source>
        <dbReference type="EMBL" id="CAH9136068.1"/>
    </source>
</evidence>
<dbReference type="InterPro" id="IPR021109">
    <property type="entry name" value="Peptidase_aspartic_dom_sf"/>
</dbReference>
<name>A0AAV0FKY6_9ASTE</name>
<dbReference type="PANTHER" id="PTHR12917:SF18">
    <property type="entry name" value="DNA DAMAGE-INDUCIBLE PROTEIN 1-LIKE"/>
    <property type="match status" value="1"/>
</dbReference>
<comment type="caution">
    <text evidence="1">The sequence shown here is derived from an EMBL/GenBank/DDBJ whole genome shotgun (WGS) entry which is preliminary data.</text>
</comment>